<evidence type="ECO:0000313" key="3">
    <source>
        <dbReference type="Proteomes" id="UP000095085"/>
    </source>
</evidence>
<gene>
    <name evidence="2" type="ORF">HYPBUDRAFT_153071</name>
</gene>
<name>A0A1E4RIW4_9ASCO</name>
<feature type="domain" description="Aminoglycoside phosphotransferase" evidence="1">
    <location>
        <begin position="51"/>
        <end position="291"/>
    </location>
</feature>
<dbReference type="InterPro" id="IPR002575">
    <property type="entry name" value="Aminoglycoside_PTrfase"/>
</dbReference>
<keyword evidence="3" id="KW-1185">Reference proteome</keyword>
<dbReference type="RefSeq" id="XP_020076243.1">
    <property type="nucleotide sequence ID" value="XM_020221355.1"/>
</dbReference>
<dbReference type="EMBL" id="KV454541">
    <property type="protein sequence ID" value="ODV67176.1"/>
    <property type="molecule type" value="Genomic_DNA"/>
</dbReference>
<dbReference type="GeneID" id="30995904"/>
<dbReference type="Pfam" id="PF01636">
    <property type="entry name" value="APH"/>
    <property type="match status" value="1"/>
</dbReference>
<dbReference type="InterPro" id="IPR052898">
    <property type="entry name" value="ACAD10-like"/>
</dbReference>
<dbReference type="AlphaFoldDB" id="A0A1E4RIW4"/>
<proteinExistence type="predicted"/>
<evidence type="ECO:0000313" key="2">
    <source>
        <dbReference type="EMBL" id="ODV67176.1"/>
    </source>
</evidence>
<sequence length="412" mass="46968">MSQLGIGKVRSPINEENLKKFLEKFQENVELNQTTKGHNPLPKINPSTLEVQQFKFGQSNPTYFIRDTSSDTKFVLRRKPSPNNKLVSKSAHAIEREFFILNGISICNETTDKKVPVPKVYLLCEDEGVIDYVFYLMEYIDGRQIVNPGLPGIPSEEKSKYWDSIMETITAIHSLNTKILIENLPASHFPQFQPEKLSKPSKSTYFQRQVRTLTSVASLQSKVVKPIPHFAQICEWLLKNSPEDPTKPTLIHGDCKIDNVIFDHNSPKIISVLDWELCTFGHPLFDLANFLQPYQLPNKLNLLLYKPDKTNLGREIPDSINQLYEKLDLYQQKLQHNWQELNPKNNPQDTWNVGFVFGLLRLCVISQGIAMRVSKGNASSDNASGYASLYPYLASLAIETIEEDSKTKSSHL</sequence>
<dbReference type="STRING" id="984485.A0A1E4RIW4"/>
<dbReference type="Gene3D" id="3.90.1200.10">
    <property type="match status" value="1"/>
</dbReference>
<dbReference type="Proteomes" id="UP000095085">
    <property type="component" value="Unassembled WGS sequence"/>
</dbReference>
<dbReference type="CDD" id="cd05154">
    <property type="entry name" value="ACAD10_11_N-like"/>
    <property type="match status" value="1"/>
</dbReference>
<organism evidence="2 3">
    <name type="scientific">Hyphopichia burtonii NRRL Y-1933</name>
    <dbReference type="NCBI Taxonomy" id="984485"/>
    <lineage>
        <taxon>Eukaryota</taxon>
        <taxon>Fungi</taxon>
        <taxon>Dikarya</taxon>
        <taxon>Ascomycota</taxon>
        <taxon>Saccharomycotina</taxon>
        <taxon>Pichiomycetes</taxon>
        <taxon>Debaryomycetaceae</taxon>
        <taxon>Hyphopichia</taxon>
    </lineage>
</organism>
<dbReference type="OrthoDB" id="191037at2759"/>
<reference evidence="3" key="1">
    <citation type="submission" date="2016-05" db="EMBL/GenBank/DDBJ databases">
        <title>Comparative genomics of biotechnologically important yeasts.</title>
        <authorList>
            <consortium name="DOE Joint Genome Institute"/>
            <person name="Riley R."/>
            <person name="Haridas S."/>
            <person name="Wolfe K.H."/>
            <person name="Lopes M.R."/>
            <person name="Hittinger C.T."/>
            <person name="Goker M."/>
            <person name="Salamov A."/>
            <person name="Wisecaver J."/>
            <person name="Long T.M."/>
            <person name="Aerts A.L."/>
            <person name="Barry K."/>
            <person name="Choi C."/>
            <person name="Clum A."/>
            <person name="Coughlan A.Y."/>
            <person name="Deshpande S."/>
            <person name="Douglass A.P."/>
            <person name="Hanson S.J."/>
            <person name="Klenk H.-P."/>
            <person name="Labutti K."/>
            <person name="Lapidus A."/>
            <person name="Lindquist E."/>
            <person name="Lipzen A."/>
            <person name="Meier-Kolthoff J.P."/>
            <person name="Ohm R.A."/>
            <person name="Otillar R.P."/>
            <person name="Pangilinan J."/>
            <person name="Peng Y."/>
            <person name="Rokas A."/>
            <person name="Rosa C.A."/>
            <person name="Scheuner C."/>
            <person name="Sibirny A.A."/>
            <person name="Slot J.C."/>
            <person name="Stielow J.B."/>
            <person name="Sun H."/>
            <person name="Kurtzman C.P."/>
            <person name="Blackwell M."/>
            <person name="Grigoriev I.V."/>
            <person name="Jeffries T.W."/>
        </authorList>
    </citation>
    <scope>NUCLEOTIDE SEQUENCE [LARGE SCALE GENOMIC DNA]</scope>
    <source>
        <strain evidence="3">NRRL Y-1933</strain>
    </source>
</reference>
<evidence type="ECO:0000259" key="1">
    <source>
        <dbReference type="Pfam" id="PF01636"/>
    </source>
</evidence>
<accession>A0A1E4RIW4</accession>
<dbReference type="PANTHER" id="PTHR47829">
    <property type="entry name" value="HYDROLASE, PUTATIVE (AFU_ORTHOLOGUE AFUA_1G12880)-RELATED"/>
    <property type="match status" value="1"/>
</dbReference>
<dbReference type="PANTHER" id="PTHR47829:SF1">
    <property type="entry name" value="HAD FAMILY PHOSPHATASE"/>
    <property type="match status" value="1"/>
</dbReference>
<protein>
    <submittedName>
        <fullName evidence="2">APH-domain-containing protein</fullName>
    </submittedName>
</protein>
<dbReference type="SUPFAM" id="SSF56112">
    <property type="entry name" value="Protein kinase-like (PK-like)"/>
    <property type="match status" value="1"/>
</dbReference>
<dbReference type="Gene3D" id="3.30.200.20">
    <property type="entry name" value="Phosphorylase Kinase, domain 1"/>
    <property type="match status" value="1"/>
</dbReference>
<dbReference type="InterPro" id="IPR011009">
    <property type="entry name" value="Kinase-like_dom_sf"/>
</dbReference>
<dbReference type="InterPro" id="IPR041726">
    <property type="entry name" value="ACAD10_11_N"/>
</dbReference>